<accession>A0A1X7F9Y9</accession>
<dbReference type="Proteomes" id="UP000192911">
    <property type="component" value="Unassembled WGS sequence"/>
</dbReference>
<reference evidence="2" key="1">
    <citation type="submission" date="2017-04" db="EMBL/GenBank/DDBJ databases">
        <authorList>
            <person name="Varghese N."/>
            <person name="Submissions S."/>
        </authorList>
    </citation>
    <scope>NUCLEOTIDE SEQUENCE [LARGE SCALE GENOMIC DNA]</scope>
    <source>
        <strain evidence="2">Ballard 720</strain>
    </source>
</reference>
<proteinExistence type="predicted"/>
<gene>
    <name evidence="1" type="ORF">SAMN06295900_108104</name>
</gene>
<protein>
    <recommendedName>
        <fullName evidence="3">Tyrosine specific protein phosphatases domain-containing protein</fullName>
    </recommendedName>
</protein>
<sequence>MNDSAQGYPHAATLYEQLSDILLSEEAHPPVKHGYVNIPEEAANPASGSPGYGNSKTIALPHEQRVTAPSLKGAVRAKLPFRNWMWIEEGKAARASAPNYGLSDSSQRMSPDAIDVLKNEKITAVVSLNYFELTPEEIESLKNEGIEYLWLPVKDHRAPSVQQLIEGSEFIERNPGATLSYCGFGEGRTGILISAWEIYSGRKSTAQAIADTTAEQVAQKKALLFVPTRRAVAADRASRTRGHTV</sequence>
<organism evidence="1 2">
    <name type="scientific">Trinickia caryophylli</name>
    <name type="common">Paraburkholderia caryophylli</name>
    <dbReference type="NCBI Taxonomy" id="28094"/>
    <lineage>
        <taxon>Bacteria</taxon>
        <taxon>Pseudomonadati</taxon>
        <taxon>Pseudomonadota</taxon>
        <taxon>Betaproteobacteria</taxon>
        <taxon>Burkholderiales</taxon>
        <taxon>Burkholderiaceae</taxon>
        <taxon>Trinickia</taxon>
    </lineage>
</organism>
<evidence type="ECO:0000313" key="2">
    <source>
        <dbReference type="Proteomes" id="UP000192911"/>
    </source>
</evidence>
<dbReference type="Pfam" id="PF22785">
    <property type="entry name" value="Tc-R-P"/>
    <property type="match status" value="1"/>
</dbReference>
<dbReference type="STRING" id="28094.SAMN06295900_108104"/>
<dbReference type="Gene3D" id="3.90.190.10">
    <property type="entry name" value="Protein tyrosine phosphatase superfamily"/>
    <property type="match status" value="1"/>
</dbReference>
<dbReference type="InterPro" id="IPR029021">
    <property type="entry name" value="Prot-tyrosine_phosphatase-like"/>
</dbReference>
<dbReference type="AlphaFoldDB" id="A0A1X7F9Y9"/>
<dbReference type="EMBL" id="FXAH01000008">
    <property type="protein sequence ID" value="SMF48895.1"/>
    <property type="molecule type" value="Genomic_DNA"/>
</dbReference>
<evidence type="ECO:0008006" key="3">
    <source>
        <dbReference type="Google" id="ProtNLM"/>
    </source>
</evidence>
<name>A0A1X7F9Y9_TRICW</name>
<evidence type="ECO:0000313" key="1">
    <source>
        <dbReference type="EMBL" id="SMF48895.1"/>
    </source>
</evidence>
<dbReference type="SUPFAM" id="SSF52799">
    <property type="entry name" value="(Phosphotyrosine protein) phosphatases II"/>
    <property type="match status" value="1"/>
</dbReference>
<keyword evidence="2" id="KW-1185">Reference proteome</keyword>